<dbReference type="GO" id="GO:0043138">
    <property type="term" value="F:3'-5' DNA helicase activity"/>
    <property type="evidence" value="ECO:0007669"/>
    <property type="project" value="InterPro"/>
</dbReference>
<dbReference type="InterPro" id="IPR036390">
    <property type="entry name" value="WH_DNA-bd_sf"/>
</dbReference>
<dbReference type="GO" id="GO:0006281">
    <property type="term" value="P:DNA repair"/>
    <property type="evidence" value="ECO:0007669"/>
    <property type="project" value="InterPro"/>
</dbReference>
<dbReference type="AlphaFoldDB" id="A0A6I5A2H8"/>
<sequence length="527" mass="62100">MNYDKKIDEMGEDLMSLTKLTYYMEEFPYLVFYPGGKKNKSIRSINNKVRKESIHRIHTMVEESVQHITQEDVTALQAFLGLQGASVLPLLISKEGDLYLGGLVKPELFLFKTFSNEHGVPIHQEYVFETKINTLSNDKLEPLIQSLINQCIFCAKLAKYSRENWIAYLENRFQSHSLVTFAQSKKEEVQAVEKMNKSNLLSQLKYPEDIAFWRHRVEIVMRPFRSIPMDWLWSSGSTCNHQKDLIVHSEKRVMELHCDICDYQVFFYYEEDALQLNEEFDLEKVRKRVNTIERQFNEIVEKNDSLLDKLKRIRSIQLTLKPFQYKWKSVCDLLEQINKIPKQTGDIPFSPFVEIFTQLNKITIPNHEDESYLLWFSQIELPNVHVLKTIDNWEQLLNQDIGRLLTEYEKQLEEYLEQNKISRQEEFMKVNNHSLYWGEVEQMLQLIHDYAGLYPAHVITQVLIGKTSNKIRTEELHHTSQFGVLDQWLEKDAMKALKALEKEGWLQKLSKGFALTDKSIPFVEKAV</sequence>
<feature type="coiled-coil region" evidence="1">
    <location>
        <begin position="398"/>
        <end position="425"/>
    </location>
</feature>
<accession>A0A6I5A2H8</accession>
<evidence type="ECO:0000313" key="3">
    <source>
        <dbReference type="EMBL" id="MYL32581.1"/>
    </source>
</evidence>
<dbReference type="Gene3D" id="1.10.10.10">
    <property type="entry name" value="Winged helix-like DNA-binding domain superfamily/Winged helix DNA-binding domain"/>
    <property type="match status" value="1"/>
</dbReference>
<dbReference type="GO" id="GO:0006260">
    <property type="term" value="P:DNA replication"/>
    <property type="evidence" value="ECO:0007669"/>
    <property type="project" value="InterPro"/>
</dbReference>
<evidence type="ECO:0000259" key="2">
    <source>
        <dbReference type="Pfam" id="PF09382"/>
    </source>
</evidence>
<dbReference type="InterPro" id="IPR018982">
    <property type="entry name" value="RQC_domain"/>
</dbReference>
<name>A0A6I5A2H8_9BACI</name>
<protein>
    <recommendedName>
        <fullName evidence="2">RQC domain-containing protein</fullName>
    </recommendedName>
</protein>
<organism evidence="3 4">
    <name type="scientific">Pontibacillus yanchengensis</name>
    <dbReference type="NCBI Taxonomy" id="462910"/>
    <lineage>
        <taxon>Bacteria</taxon>
        <taxon>Bacillati</taxon>
        <taxon>Bacillota</taxon>
        <taxon>Bacilli</taxon>
        <taxon>Bacillales</taxon>
        <taxon>Bacillaceae</taxon>
        <taxon>Pontibacillus</taxon>
    </lineage>
</organism>
<dbReference type="SUPFAM" id="SSF46785">
    <property type="entry name" value="Winged helix' DNA-binding domain"/>
    <property type="match status" value="1"/>
</dbReference>
<proteinExistence type="predicted"/>
<dbReference type="Proteomes" id="UP000468638">
    <property type="component" value="Unassembled WGS sequence"/>
</dbReference>
<reference evidence="3 4" key="1">
    <citation type="submission" date="2019-11" db="EMBL/GenBank/DDBJ databases">
        <title>Genome sequences of 17 halophilic strains isolated from different environments.</title>
        <authorList>
            <person name="Furrow R.E."/>
        </authorList>
    </citation>
    <scope>NUCLEOTIDE SEQUENCE [LARGE SCALE GENOMIC DNA]</scope>
    <source>
        <strain evidence="3 4">22514_16_FS</strain>
    </source>
</reference>
<dbReference type="OrthoDB" id="2689702at2"/>
<dbReference type="NCBIfam" id="NF041108">
    <property type="entry name" value="RQC_minor_2"/>
    <property type="match status" value="1"/>
</dbReference>
<comment type="caution">
    <text evidence="3">The sequence shown here is derived from an EMBL/GenBank/DDBJ whole genome shotgun (WGS) entry which is preliminary data.</text>
</comment>
<dbReference type="InterPro" id="IPR036388">
    <property type="entry name" value="WH-like_DNA-bd_sf"/>
</dbReference>
<evidence type="ECO:0000256" key="1">
    <source>
        <dbReference type="SAM" id="Coils"/>
    </source>
</evidence>
<feature type="domain" description="RQC" evidence="2">
    <location>
        <begin position="440"/>
        <end position="509"/>
    </location>
</feature>
<keyword evidence="1" id="KW-0175">Coiled coil</keyword>
<dbReference type="RefSeq" id="WP_160909175.1">
    <property type="nucleotide sequence ID" value="NZ_WMEQ01000002.1"/>
</dbReference>
<evidence type="ECO:0000313" key="4">
    <source>
        <dbReference type="Proteomes" id="UP000468638"/>
    </source>
</evidence>
<dbReference type="EMBL" id="WMEQ01000002">
    <property type="protein sequence ID" value="MYL32581.1"/>
    <property type="molecule type" value="Genomic_DNA"/>
</dbReference>
<gene>
    <name evidence="3" type="ORF">GLW05_03120</name>
</gene>
<dbReference type="Pfam" id="PF09382">
    <property type="entry name" value="RQC"/>
    <property type="match status" value="1"/>
</dbReference>